<organism evidence="1 2">
    <name type="scientific">Galbibacter pacificus</name>
    <dbReference type="NCBI Taxonomy" id="2996052"/>
    <lineage>
        <taxon>Bacteria</taxon>
        <taxon>Pseudomonadati</taxon>
        <taxon>Bacteroidota</taxon>
        <taxon>Flavobacteriia</taxon>
        <taxon>Flavobacteriales</taxon>
        <taxon>Flavobacteriaceae</taxon>
        <taxon>Galbibacter</taxon>
    </lineage>
</organism>
<dbReference type="EMBL" id="JAPMUA010000003">
    <property type="protein sequence ID" value="MDG3585879.1"/>
    <property type="molecule type" value="Genomic_DNA"/>
</dbReference>
<gene>
    <name evidence="1" type="ORF">OSR52_08345</name>
</gene>
<accession>A0ABT6FS52</accession>
<proteinExistence type="predicted"/>
<dbReference type="RefSeq" id="WP_277900205.1">
    <property type="nucleotide sequence ID" value="NZ_JAPMUA010000003.1"/>
</dbReference>
<evidence type="ECO:0000313" key="2">
    <source>
        <dbReference type="Proteomes" id="UP001153642"/>
    </source>
</evidence>
<evidence type="ECO:0000313" key="1">
    <source>
        <dbReference type="EMBL" id="MDG3585879.1"/>
    </source>
</evidence>
<reference evidence="1" key="1">
    <citation type="submission" date="2022-11" db="EMBL/GenBank/DDBJ databases">
        <title>High-quality draft genome sequence of Galbibacter sp. strain CMA-7.</title>
        <authorList>
            <person name="Wei L."/>
            <person name="Dong C."/>
            <person name="Shao Z."/>
        </authorList>
    </citation>
    <scope>NUCLEOTIDE SEQUENCE</scope>
    <source>
        <strain evidence="1">CMA-7</strain>
    </source>
</reference>
<comment type="caution">
    <text evidence="1">The sequence shown here is derived from an EMBL/GenBank/DDBJ whole genome shotgun (WGS) entry which is preliminary data.</text>
</comment>
<keyword evidence="2" id="KW-1185">Reference proteome</keyword>
<protein>
    <recommendedName>
        <fullName evidence="3">DUF2116 family Zn-ribbon domain-containing protein</fullName>
    </recommendedName>
</protein>
<evidence type="ECO:0008006" key="3">
    <source>
        <dbReference type="Google" id="ProtNLM"/>
    </source>
</evidence>
<name>A0ABT6FS52_9FLAO</name>
<sequence length="139" mass="16663">MPVKYCLSCKKELKGRSDKKFCDAQCRSMYHNTNRPFHELSIQKINSDLRRNRSLLAHFCPSGKSTVEKKVLAKLGYKFELFTHIFPFNTGTYYFCYEYGYLPILENHIEKMLIVHKQKYMDNLSFYPWDFKIIKHSSR</sequence>
<dbReference type="Proteomes" id="UP001153642">
    <property type="component" value="Unassembled WGS sequence"/>
</dbReference>